<name>Q0F3S2_9PROT</name>
<comment type="caution">
    <text evidence="1">The sequence shown here is derived from an EMBL/GenBank/DDBJ whole genome shotgun (WGS) entry which is preliminary data.</text>
</comment>
<dbReference type="InterPro" id="IPR050238">
    <property type="entry name" value="DNA_Rep/Repair_Clamp_Loader"/>
</dbReference>
<evidence type="ECO:0000313" key="1">
    <source>
        <dbReference type="EMBL" id="EAU55869.1"/>
    </source>
</evidence>
<gene>
    <name evidence="1" type="ORF">SPV1_03593</name>
</gene>
<keyword evidence="2" id="KW-1185">Reference proteome</keyword>
<dbReference type="PANTHER" id="PTHR11669:SF8">
    <property type="entry name" value="DNA POLYMERASE III SUBUNIT DELTA"/>
    <property type="match status" value="1"/>
</dbReference>
<proteinExistence type="predicted"/>
<dbReference type="SUPFAM" id="SSF52540">
    <property type="entry name" value="P-loop containing nucleoside triphosphate hydrolases"/>
    <property type="match status" value="1"/>
</dbReference>
<dbReference type="FunCoup" id="Q0F3S2">
    <property type="interactions" value="181"/>
</dbReference>
<organism evidence="1 2">
    <name type="scientific">Mariprofundus ferrooxydans PV-1</name>
    <dbReference type="NCBI Taxonomy" id="314345"/>
    <lineage>
        <taxon>Bacteria</taxon>
        <taxon>Pseudomonadati</taxon>
        <taxon>Pseudomonadota</taxon>
        <taxon>Candidatius Mariprofundia</taxon>
        <taxon>Mariprofundales</taxon>
        <taxon>Mariprofundaceae</taxon>
        <taxon>Mariprofundus</taxon>
    </lineage>
</organism>
<accession>Q0F3S2</accession>
<evidence type="ECO:0000313" key="2">
    <source>
        <dbReference type="Proteomes" id="UP000005297"/>
    </source>
</evidence>
<dbReference type="InParanoid" id="Q0F3S2"/>
<sequence length="324" mass="35661">MSHNSPVLGHQRVELRFTEALKQQRMHHAWLLYGMKGIGKRMLAERLTGLLMCDSHNDCGECHGCRMLAAGSHPDVYRVGLAEGKRDVNIEQVRQMLGFLSLSGSEGERRVVILDDAERLNHQAANALLKGLEEPSAGSVLLMVCADLERLPATIRSRCMLQQCMPLAEHDVRRILDASLMEGDNKPDVATLELAVELAEGCPGMVASLQDKKIADALLAWQALIAQLDHADIGRVDEWIRQHVGIVPHALIVRTLLAPVYPLLQQQFDAASFTAAELLRSAAHDCARWPADVVRSSLRAAPTLLAYVLALRSAIKAMPVDRTT</sequence>
<dbReference type="EMBL" id="AATS01000001">
    <property type="protein sequence ID" value="EAU55869.1"/>
    <property type="molecule type" value="Genomic_DNA"/>
</dbReference>
<dbReference type="GO" id="GO:0006261">
    <property type="term" value="P:DNA-templated DNA replication"/>
    <property type="evidence" value="ECO:0007669"/>
    <property type="project" value="TreeGrafter"/>
</dbReference>
<dbReference type="InterPro" id="IPR027417">
    <property type="entry name" value="P-loop_NTPase"/>
</dbReference>
<dbReference type="Proteomes" id="UP000005297">
    <property type="component" value="Unassembled WGS sequence"/>
</dbReference>
<dbReference type="AlphaFoldDB" id="Q0F3S2"/>
<dbReference type="Gene3D" id="3.40.50.300">
    <property type="entry name" value="P-loop containing nucleotide triphosphate hydrolases"/>
    <property type="match status" value="1"/>
</dbReference>
<dbReference type="Pfam" id="PF13177">
    <property type="entry name" value="DNA_pol3_delta2"/>
    <property type="match status" value="1"/>
</dbReference>
<dbReference type="STRING" id="314344.AL013_03710"/>
<protein>
    <submittedName>
        <fullName evidence="1">DNA polymerase III subunit delta</fullName>
    </submittedName>
</protein>
<dbReference type="eggNOG" id="COG2812">
    <property type="taxonomic scope" value="Bacteria"/>
</dbReference>
<reference evidence="1 2" key="1">
    <citation type="submission" date="2006-09" db="EMBL/GenBank/DDBJ databases">
        <authorList>
            <person name="Emerson D."/>
            <person name="Ferriera S."/>
            <person name="Johnson J."/>
            <person name="Kravitz S."/>
            <person name="Halpern A."/>
            <person name="Remington K."/>
            <person name="Beeson K."/>
            <person name="Tran B."/>
            <person name="Rogers Y.-H."/>
            <person name="Friedman R."/>
            <person name="Venter J.C."/>
        </authorList>
    </citation>
    <scope>NUCLEOTIDE SEQUENCE [LARGE SCALE GENOMIC DNA]</scope>
    <source>
        <strain evidence="1 2">PV-1</strain>
    </source>
</reference>
<dbReference type="OrthoDB" id="5287500at2"/>
<dbReference type="PANTHER" id="PTHR11669">
    <property type="entry name" value="REPLICATION FACTOR C / DNA POLYMERASE III GAMMA-TAU SUBUNIT"/>
    <property type="match status" value="1"/>
</dbReference>
<dbReference type="HOGENOM" id="CLU_857382_0_0_0"/>